<keyword evidence="4" id="KW-1185">Reference proteome</keyword>
<name>A0ABR0K300_9EURO</name>
<feature type="compositionally biased region" description="Basic and acidic residues" evidence="2">
    <location>
        <begin position="391"/>
        <end position="400"/>
    </location>
</feature>
<reference evidence="3 4" key="1">
    <citation type="submission" date="2023-08" db="EMBL/GenBank/DDBJ databases">
        <title>Black Yeasts Isolated from many extreme environments.</title>
        <authorList>
            <person name="Coleine C."/>
            <person name="Stajich J.E."/>
            <person name="Selbmann L."/>
        </authorList>
    </citation>
    <scope>NUCLEOTIDE SEQUENCE [LARGE SCALE GENOMIC DNA]</scope>
    <source>
        <strain evidence="3 4">CCFEE 5885</strain>
    </source>
</reference>
<keyword evidence="1" id="KW-0472">Membrane</keyword>
<keyword evidence="1" id="KW-0809">Transit peptide</keyword>
<gene>
    <name evidence="3" type="primary">ATP25</name>
    <name evidence="3" type="ORF">LTR24_007492</name>
</gene>
<dbReference type="PANTHER" id="PTHR28087:SF1">
    <property type="entry name" value="ATPASE SYNTHESIS PROTEIN 25, MITOCHONDRIAL"/>
    <property type="match status" value="1"/>
</dbReference>
<protein>
    <recommendedName>
        <fullName evidence="1">ATPase synthesis protein 25</fullName>
    </recommendedName>
</protein>
<comment type="caution">
    <text evidence="3">The sequence shown here is derived from an EMBL/GenBank/DDBJ whole genome shotgun (WGS) entry which is preliminary data.</text>
</comment>
<feature type="compositionally biased region" description="Polar residues" evidence="2">
    <location>
        <begin position="68"/>
        <end position="79"/>
    </location>
</feature>
<accession>A0ABR0K300</accession>
<feature type="compositionally biased region" description="Polar residues" evidence="2">
    <location>
        <begin position="34"/>
        <end position="51"/>
    </location>
</feature>
<evidence type="ECO:0000313" key="3">
    <source>
        <dbReference type="EMBL" id="KAK5084194.1"/>
    </source>
</evidence>
<dbReference type="PANTHER" id="PTHR28087">
    <property type="entry name" value="ATPASE SYNTHESIS PROTEIN 25, MITOCHONDRIAL"/>
    <property type="match status" value="1"/>
</dbReference>
<evidence type="ECO:0000256" key="1">
    <source>
        <dbReference type="RuleBase" id="RU367062"/>
    </source>
</evidence>
<feature type="compositionally biased region" description="Low complexity" evidence="2">
    <location>
        <begin position="89"/>
        <end position="109"/>
    </location>
</feature>
<proteinExistence type="inferred from homology"/>
<comment type="function">
    <text evidence="1">Mitochondrial mRNA stabilization factor.</text>
</comment>
<organism evidence="3 4">
    <name type="scientific">Lithohypha guttulata</name>
    <dbReference type="NCBI Taxonomy" id="1690604"/>
    <lineage>
        <taxon>Eukaryota</taxon>
        <taxon>Fungi</taxon>
        <taxon>Dikarya</taxon>
        <taxon>Ascomycota</taxon>
        <taxon>Pezizomycotina</taxon>
        <taxon>Eurotiomycetes</taxon>
        <taxon>Chaetothyriomycetidae</taxon>
        <taxon>Chaetothyriales</taxon>
        <taxon>Trichomeriaceae</taxon>
        <taxon>Lithohypha</taxon>
    </lineage>
</organism>
<dbReference type="EMBL" id="JAVRRG010000113">
    <property type="protein sequence ID" value="KAK5084194.1"/>
    <property type="molecule type" value="Genomic_DNA"/>
</dbReference>
<dbReference type="InterPro" id="IPR040152">
    <property type="entry name" value="Atp25"/>
</dbReference>
<feature type="region of interest" description="Disordered" evidence="2">
    <location>
        <begin position="387"/>
        <end position="407"/>
    </location>
</feature>
<sequence length="407" mass="45170">MASAFRGCHACQRRLLDAFTSLAGHPLVTRRMPTRSSVTRGPHKVSSSIATRSVHASAFRLQDRPTRSGGTTDTVNESQPEAEFPIEGSTSTPPESPAPSTSTSTTQPASHIPWYLQVQPPTPLSPSESLAPNLAAQEIPPLPENPPAILPSLLEHLSITIGLDHLTILDLRDLSPPSALGANLIMILGTARSEKHLNTSADRFCRWLRSTYKLRPFADGLLGRQELKLKLRRRNKKMKLAQSVGNTMYDSGKGYDDGITTGWICCNIGAVDGVKTPDTGTGAEAELVAQDESTNEDMHPVYSAKDQERIIEDEDEYANPSDADFQYRGFGNASHAPRIVVQMFTEEKRLDMDLEGLWETRLKRRDDKAERKDRKFEQEMFETSMIEEEIERPVAREGMSEVRPMSS</sequence>
<keyword evidence="1" id="KW-0496">Mitochondrion</keyword>
<evidence type="ECO:0000256" key="2">
    <source>
        <dbReference type="SAM" id="MobiDB-lite"/>
    </source>
</evidence>
<keyword evidence="1" id="KW-0999">Mitochondrion inner membrane</keyword>
<feature type="region of interest" description="Disordered" evidence="2">
    <location>
        <begin position="30"/>
        <end position="109"/>
    </location>
</feature>
<dbReference type="Proteomes" id="UP001345013">
    <property type="component" value="Unassembled WGS sequence"/>
</dbReference>
<comment type="similarity">
    <text evidence="1">Belongs to the ATP25 family.</text>
</comment>
<evidence type="ECO:0000313" key="4">
    <source>
        <dbReference type="Proteomes" id="UP001345013"/>
    </source>
</evidence>
<comment type="subcellular location">
    <subcellularLocation>
        <location evidence="1">Mitochondrion inner membrane</location>
        <topology evidence="1">Peripheral membrane protein</topology>
        <orientation evidence="1">Matrix side</orientation>
    </subcellularLocation>
</comment>